<keyword evidence="3" id="KW-1185">Reference proteome</keyword>
<dbReference type="Proteomes" id="UP000803844">
    <property type="component" value="Unassembled WGS sequence"/>
</dbReference>
<organism evidence="2 3">
    <name type="scientific">Cryphonectria parasitica (strain ATCC 38755 / EP155)</name>
    <dbReference type="NCBI Taxonomy" id="660469"/>
    <lineage>
        <taxon>Eukaryota</taxon>
        <taxon>Fungi</taxon>
        <taxon>Dikarya</taxon>
        <taxon>Ascomycota</taxon>
        <taxon>Pezizomycotina</taxon>
        <taxon>Sordariomycetes</taxon>
        <taxon>Sordariomycetidae</taxon>
        <taxon>Diaporthales</taxon>
        <taxon>Cryphonectriaceae</taxon>
        <taxon>Cryphonectria-Endothia species complex</taxon>
        <taxon>Cryphonectria</taxon>
    </lineage>
</organism>
<feature type="region of interest" description="Disordered" evidence="1">
    <location>
        <begin position="65"/>
        <end position="118"/>
    </location>
</feature>
<gene>
    <name evidence="2" type="ORF">M406DRAFT_322788</name>
</gene>
<evidence type="ECO:0000256" key="1">
    <source>
        <dbReference type="SAM" id="MobiDB-lite"/>
    </source>
</evidence>
<dbReference type="OrthoDB" id="5243398at2759"/>
<feature type="region of interest" description="Disordered" evidence="1">
    <location>
        <begin position="1"/>
        <end position="47"/>
    </location>
</feature>
<feature type="compositionally biased region" description="Polar residues" evidence="1">
    <location>
        <begin position="65"/>
        <end position="111"/>
    </location>
</feature>
<accession>A0A9P5CPD3</accession>
<evidence type="ECO:0000313" key="3">
    <source>
        <dbReference type="Proteomes" id="UP000803844"/>
    </source>
</evidence>
<evidence type="ECO:0000313" key="2">
    <source>
        <dbReference type="EMBL" id="KAF3764900.1"/>
    </source>
</evidence>
<dbReference type="AlphaFoldDB" id="A0A9P5CPD3"/>
<protein>
    <submittedName>
        <fullName evidence="2">Uncharacterized protein</fullName>
    </submittedName>
</protein>
<name>A0A9P5CPD3_CRYP1</name>
<dbReference type="GeneID" id="63836820"/>
<sequence>MYPSSTTSTYGNQTQQVSPFTAAQRRPLPTTTAHQNPVHSVQGLPQNINGFSDFSNLNFDSSLMSSLDNSTTGHGNLGMNASYNMSASNVSRPSAGTNNFGFDSSLRNDGSSFFGLRR</sequence>
<reference evidence="2" key="1">
    <citation type="journal article" date="2020" name="Phytopathology">
        <title>Genome sequence of the chestnut blight fungus Cryphonectria parasitica EP155: A fundamental resource for an archetypical invasive plant pathogen.</title>
        <authorList>
            <person name="Crouch J.A."/>
            <person name="Dawe A."/>
            <person name="Aerts A."/>
            <person name="Barry K."/>
            <person name="Churchill A.C.L."/>
            <person name="Grimwood J."/>
            <person name="Hillman B."/>
            <person name="Milgroom M.G."/>
            <person name="Pangilinan J."/>
            <person name="Smith M."/>
            <person name="Salamov A."/>
            <person name="Schmutz J."/>
            <person name="Yadav J."/>
            <person name="Grigoriev I.V."/>
            <person name="Nuss D."/>
        </authorList>
    </citation>
    <scope>NUCLEOTIDE SEQUENCE</scope>
    <source>
        <strain evidence="2">EP155</strain>
    </source>
</reference>
<feature type="compositionally biased region" description="Polar residues" evidence="1">
    <location>
        <begin position="29"/>
        <end position="47"/>
    </location>
</feature>
<dbReference type="RefSeq" id="XP_040775861.1">
    <property type="nucleotide sequence ID" value="XM_040919691.1"/>
</dbReference>
<proteinExistence type="predicted"/>
<comment type="caution">
    <text evidence="2">The sequence shown here is derived from an EMBL/GenBank/DDBJ whole genome shotgun (WGS) entry which is preliminary data.</text>
</comment>
<feature type="compositionally biased region" description="Polar residues" evidence="1">
    <location>
        <begin position="1"/>
        <end position="21"/>
    </location>
</feature>
<dbReference type="EMBL" id="MU032348">
    <property type="protein sequence ID" value="KAF3764900.1"/>
    <property type="molecule type" value="Genomic_DNA"/>
</dbReference>